<dbReference type="Gene3D" id="1.20.5.110">
    <property type="match status" value="1"/>
</dbReference>
<keyword evidence="2" id="KW-0472">Membrane</keyword>
<dbReference type="EMBL" id="GECU01019182">
    <property type="protein sequence ID" value="JAS88524.1"/>
    <property type="molecule type" value="Transcribed_RNA"/>
</dbReference>
<keyword evidence="2" id="KW-0812">Transmembrane</keyword>
<dbReference type="AlphaFoldDB" id="A0A1B6INL5"/>
<dbReference type="GO" id="GO:0000421">
    <property type="term" value="C:autophagosome membrane"/>
    <property type="evidence" value="ECO:0007669"/>
    <property type="project" value="TreeGrafter"/>
</dbReference>
<comment type="similarity">
    <text evidence="1">Belongs to the syntaxin family.</text>
</comment>
<dbReference type="PANTHER" id="PTHR19957:SF139">
    <property type="entry name" value="SYNTAXIN-17"/>
    <property type="match status" value="1"/>
</dbReference>
<reference evidence="4" key="1">
    <citation type="submission" date="2015-11" db="EMBL/GenBank/DDBJ databases">
        <title>De novo transcriptome assembly of four potential Pierce s Disease insect vectors from Arizona vineyards.</title>
        <authorList>
            <person name="Tassone E.E."/>
        </authorList>
    </citation>
    <scope>NUCLEOTIDE SEQUENCE</scope>
</reference>
<feature type="transmembrane region" description="Helical" evidence="2">
    <location>
        <begin position="222"/>
        <end position="242"/>
    </location>
</feature>
<dbReference type="GO" id="GO:0048278">
    <property type="term" value="P:vesicle docking"/>
    <property type="evidence" value="ECO:0007669"/>
    <property type="project" value="TreeGrafter"/>
</dbReference>
<proteinExistence type="inferred from homology"/>
<accession>A0A1B6INL5</accession>
<feature type="transmembrane region" description="Helical" evidence="2">
    <location>
        <begin position="248"/>
        <end position="267"/>
    </location>
</feature>
<protein>
    <recommendedName>
        <fullName evidence="3">t-SNARE coiled-coil homology domain-containing protein</fullName>
    </recommendedName>
</protein>
<evidence type="ECO:0000313" key="4">
    <source>
        <dbReference type="EMBL" id="JAS88524.1"/>
    </source>
</evidence>
<dbReference type="GO" id="GO:0005484">
    <property type="term" value="F:SNAP receptor activity"/>
    <property type="evidence" value="ECO:0007669"/>
    <property type="project" value="TreeGrafter"/>
</dbReference>
<dbReference type="GO" id="GO:0012505">
    <property type="term" value="C:endomembrane system"/>
    <property type="evidence" value="ECO:0007669"/>
    <property type="project" value="TreeGrafter"/>
</dbReference>
<sequence length="287" mass="32405">MYHIVCDEYSNEILHTPSTKTSVKWLEVPIQKFNCAVQHFVDLLKTHDANITKLKKLQQWEELQKELANALKTVNQLTYLLNDMDNLRNQVVDSEISKFDKLIFNSKQSALNAIKIHQDFRIRSRLPASIGLEDEPSSEEQDQKLQIITELSEDIKQKEKLAVSMEQLHQDAEDIQSLFQDLAQLVHTQGEHVENIEEHVETTHQNVVEGEKFLCQAAKYKAGIYPLMGAVMGSMVGGPIGLLAGMKLGSLTAVGFGVLGFTGGKLLKNQNEVTIKEAERHRDELTN</sequence>
<evidence type="ECO:0000259" key="3">
    <source>
        <dbReference type="PROSITE" id="PS50192"/>
    </source>
</evidence>
<dbReference type="GO" id="GO:0006906">
    <property type="term" value="P:vesicle fusion"/>
    <property type="evidence" value="ECO:0007669"/>
    <property type="project" value="TreeGrafter"/>
</dbReference>
<dbReference type="PANTHER" id="PTHR19957">
    <property type="entry name" value="SYNTAXIN"/>
    <property type="match status" value="1"/>
</dbReference>
<dbReference type="InterPro" id="IPR010989">
    <property type="entry name" value="SNARE"/>
</dbReference>
<evidence type="ECO:0000256" key="1">
    <source>
        <dbReference type="ARBA" id="ARBA00009063"/>
    </source>
</evidence>
<dbReference type="PROSITE" id="PS50192">
    <property type="entry name" value="T_SNARE"/>
    <property type="match status" value="1"/>
</dbReference>
<name>A0A1B6INL5_9HEMI</name>
<evidence type="ECO:0000256" key="2">
    <source>
        <dbReference type="SAM" id="Phobius"/>
    </source>
</evidence>
<dbReference type="GO" id="GO:0031201">
    <property type="term" value="C:SNARE complex"/>
    <property type="evidence" value="ECO:0007669"/>
    <property type="project" value="TreeGrafter"/>
</dbReference>
<dbReference type="GO" id="GO:0000149">
    <property type="term" value="F:SNARE binding"/>
    <property type="evidence" value="ECO:0007669"/>
    <property type="project" value="TreeGrafter"/>
</dbReference>
<dbReference type="Pfam" id="PF26585">
    <property type="entry name" value="STX17_N"/>
    <property type="match status" value="1"/>
</dbReference>
<dbReference type="GO" id="GO:0006887">
    <property type="term" value="P:exocytosis"/>
    <property type="evidence" value="ECO:0007669"/>
    <property type="project" value="TreeGrafter"/>
</dbReference>
<gene>
    <name evidence="4" type="ORF">g.11754</name>
</gene>
<dbReference type="GO" id="GO:0005886">
    <property type="term" value="C:plasma membrane"/>
    <property type="evidence" value="ECO:0007669"/>
    <property type="project" value="TreeGrafter"/>
</dbReference>
<organism evidence="4">
    <name type="scientific">Homalodisca liturata</name>
    <dbReference type="NCBI Taxonomy" id="320908"/>
    <lineage>
        <taxon>Eukaryota</taxon>
        <taxon>Metazoa</taxon>
        <taxon>Ecdysozoa</taxon>
        <taxon>Arthropoda</taxon>
        <taxon>Hexapoda</taxon>
        <taxon>Insecta</taxon>
        <taxon>Pterygota</taxon>
        <taxon>Neoptera</taxon>
        <taxon>Paraneoptera</taxon>
        <taxon>Hemiptera</taxon>
        <taxon>Auchenorrhyncha</taxon>
        <taxon>Membracoidea</taxon>
        <taxon>Cicadellidae</taxon>
        <taxon>Cicadellinae</taxon>
        <taxon>Proconiini</taxon>
        <taxon>Homalodisca</taxon>
    </lineage>
</organism>
<feature type="domain" description="T-SNARE coiled-coil homology" evidence="3">
    <location>
        <begin position="164"/>
        <end position="217"/>
    </location>
</feature>
<dbReference type="GO" id="GO:0006886">
    <property type="term" value="P:intracellular protein transport"/>
    <property type="evidence" value="ECO:0007669"/>
    <property type="project" value="TreeGrafter"/>
</dbReference>
<dbReference type="InterPro" id="IPR000727">
    <property type="entry name" value="T_SNARE_dom"/>
</dbReference>
<dbReference type="InterPro" id="IPR045242">
    <property type="entry name" value="Syntaxin"/>
</dbReference>
<dbReference type="SUPFAM" id="SSF47661">
    <property type="entry name" value="t-snare proteins"/>
    <property type="match status" value="1"/>
</dbReference>
<dbReference type="SMART" id="SM00397">
    <property type="entry name" value="t_SNARE"/>
    <property type="match status" value="1"/>
</dbReference>
<keyword evidence="2" id="KW-1133">Transmembrane helix</keyword>
<dbReference type="InterPro" id="IPR059001">
    <property type="entry name" value="STX17_N"/>
</dbReference>